<dbReference type="PANTHER" id="PTHR12442">
    <property type="entry name" value="DYNEIN INTERMEDIATE CHAIN"/>
    <property type="match status" value="1"/>
</dbReference>
<dbReference type="GO" id="GO:0036159">
    <property type="term" value="P:inner dynein arm assembly"/>
    <property type="evidence" value="ECO:0007669"/>
    <property type="project" value="TreeGrafter"/>
</dbReference>
<dbReference type="EMBL" id="QOIP01000014">
    <property type="protein sequence ID" value="RLU14738.1"/>
    <property type="molecule type" value="Genomic_DNA"/>
</dbReference>
<dbReference type="SMART" id="SM00320">
    <property type="entry name" value="WD40"/>
    <property type="match status" value="3"/>
</dbReference>
<keyword evidence="4" id="KW-0677">Repeat</keyword>
<evidence type="ECO:0000256" key="4">
    <source>
        <dbReference type="ARBA" id="ARBA00022737"/>
    </source>
</evidence>
<dbReference type="Gene3D" id="2.130.10.10">
    <property type="entry name" value="YVTN repeat-like/Quinoprotein amine dehydrogenase"/>
    <property type="match status" value="1"/>
</dbReference>
<dbReference type="GO" id="GO:0060294">
    <property type="term" value="P:cilium movement involved in cell motility"/>
    <property type="evidence" value="ECO:0007669"/>
    <property type="project" value="TreeGrafter"/>
</dbReference>
<keyword evidence="3" id="KW-0853">WD repeat</keyword>
<dbReference type="InterPro" id="IPR015943">
    <property type="entry name" value="WD40/YVTN_repeat-like_dom_sf"/>
</dbReference>
<accession>A0A3L8D4H7</accession>
<dbReference type="SUPFAM" id="SSF50978">
    <property type="entry name" value="WD40 repeat-like"/>
    <property type="match status" value="1"/>
</dbReference>
<keyword evidence="2" id="KW-0963">Cytoplasm</keyword>
<reference evidence="6" key="2">
    <citation type="submission" date="2018-07" db="EMBL/GenBank/DDBJ databases">
        <authorList>
            <person name="Mckenzie S.K."/>
            <person name="Kronauer D.J.C."/>
        </authorList>
    </citation>
    <scope>NUCLEOTIDE SEQUENCE</scope>
    <source>
        <strain evidence="6">Clonal line C1</strain>
    </source>
</reference>
<dbReference type="InterPro" id="IPR001680">
    <property type="entry name" value="WD40_rpt"/>
</dbReference>
<gene>
    <name evidence="6" type="ORF">DMN91_012625</name>
</gene>
<dbReference type="GO" id="GO:0045503">
    <property type="term" value="F:dynein light chain binding"/>
    <property type="evidence" value="ECO:0007669"/>
    <property type="project" value="TreeGrafter"/>
</dbReference>
<dbReference type="InterPro" id="IPR036322">
    <property type="entry name" value="WD40_repeat_dom_sf"/>
</dbReference>
<dbReference type="PANTHER" id="PTHR12442:SF5">
    <property type="entry name" value="DYNEIN AXONEMAL INTERMEDIATE CHAIN 3"/>
    <property type="match status" value="1"/>
</dbReference>
<comment type="caution">
    <text evidence="6">The sequence shown here is derived from an EMBL/GenBank/DDBJ whole genome shotgun (WGS) entry which is preliminary data.</text>
</comment>
<evidence type="ECO:0000256" key="2">
    <source>
        <dbReference type="ARBA" id="ARBA00022490"/>
    </source>
</evidence>
<name>A0A3L8D4H7_OOCBI</name>
<evidence type="ECO:0000256" key="5">
    <source>
        <dbReference type="SAM" id="MobiDB-lite"/>
    </source>
</evidence>
<organism evidence="6">
    <name type="scientific">Ooceraea biroi</name>
    <name type="common">Clonal raider ant</name>
    <name type="synonym">Cerapachys biroi</name>
    <dbReference type="NCBI Taxonomy" id="2015173"/>
    <lineage>
        <taxon>Eukaryota</taxon>
        <taxon>Metazoa</taxon>
        <taxon>Ecdysozoa</taxon>
        <taxon>Arthropoda</taxon>
        <taxon>Hexapoda</taxon>
        <taxon>Insecta</taxon>
        <taxon>Pterygota</taxon>
        <taxon>Neoptera</taxon>
        <taxon>Endopterygota</taxon>
        <taxon>Hymenoptera</taxon>
        <taxon>Apocrita</taxon>
        <taxon>Aculeata</taxon>
        <taxon>Formicoidea</taxon>
        <taxon>Formicidae</taxon>
        <taxon>Dorylinae</taxon>
        <taxon>Ooceraea</taxon>
    </lineage>
</organism>
<dbReference type="GO" id="GO:0036156">
    <property type="term" value="C:inner dynein arm"/>
    <property type="evidence" value="ECO:0007669"/>
    <property type="project" value="TreeGrafter"/>
</dbReference>
<evidence type="ECO:0000256" key="1">
    <source>
        <dbReference type="ARBA" id="ARBA00004496"/>
    </source>
</evidence>
<evidence type="ECO:0000256" key="3">
    <source>
        <dbReference type="ARBA" id="ARBA00022574"/>
    </source>
</evidence>
<dbReference type="GO" id="GO:0045504">
    <property type="term" value="F:dynein heavy chain binding"/>
    <property type="evidence" value="ECO:0007669"/>
    <property type="project" value="TreeGrafter"/>
</dbReference>
<dbReference type="AlphaFoldDB" id="A0A3L8D4H7"/>
<evidence type="ECO:0000313" key="6">
    <source>
        <dbReference type="EMBL" id="RLU14738.1"/>
    </source>
</evidence>
<dbReference type="Proteomes" id="UP000279307">
    <property type="component" value="Chromosome 14"/>
</dbReference>
<sequence length="1181" mass="137169">MEEETREASQQRMPADERFQEDDAEQEYKYDDNFFDVEQLTASREEELYEEGEWEAQEKLSIRDWEKEAKKKVRIEMDDPSIGRRKTIYDLASYVSSGPSVSDILKLSIPEITAEPKIRYSVSIGMPGIAQIDLSPLTQKIVGCVIGEDVTTEYPWVHVKKDIIEDNIDLHSESSDFLPVKDEISAFPDTKILIGYAPSLYEKAQFYICLTEEGRNAVMRSIQTQREDHENRVRNAVYKSPGQWHDLGSGAEVDADVVKNTRPLFMVSTADLLNVPANLTDRKADEQRDGYIELLPYRQTFENVWRKLVSRSTQVIPRVRHNEAQTGPSIPANSWFQYLYEYETVDLSTYPEDKIDSLKDFLRRCTDEMCDQILMNSMWDIYGSDYANLVRNEKDTQVPMPISYKEHQSYYDGKIIVDKVINDLCWHPFWTGIAIATYTQHATSEHLIGPKTYDEVLLAGEGNNRVLIWSFTDCLSPKLILECPREVTSIAVCPLDSTIIVGGCANGQVVVWHIPGKIEQVEAVVMQTGAQAKYSIAMRNLMTWMRQTKEMSLICPVAMSSLKYSQKAGITQIIWVPSHHKVDKNGRIVSLPEDATVGDLSWQFATASQDGTIAFWDLKCRLAEKDASRHNRRKKAKRSDITTQPLSPFKILDRVFKPDYILVVQYPDESRRVVITMLSMYNPKFRKKQVEPFPVRDDVTIRKYYRPIIEKADYAMEPKMLVGTVEGEFGCITWEGYEFATDVSVNRETARWLWMKRTHDGPVTHSARSKYYHRVVATVGGKIFAVWRDDYGEPLVWKKSSVRYTACSWGSFRPTVLILARVDGTVEIWDFIVKSHEPSFTQSVSGRIITGIYTHQLPLEPQCIGFCDFTGSLRMFTAPRVLLTYDVSDIEWMKKFVDRQVQRIKEFKAWQKTWRETNPQDIEMKKKLVEMEGEKKRFEAEEKIKVDMVETADRGITPTRPTAVYDQSDIPRLAREWYVAPFSRTRLKRGRKAVLFFPIELISHCSQRRKPWQFLEETKARWMSMEVKRMQRVILEQKGLRKDVLERQRAPILRLRQEARTKKRKIREILNLQDKIFEETVVFLFPEQYQERRETLLPPLPVPAVDRRLTIDEFIKQEIALRKEGVFADPDEEIIYNFLEVQTEALAKMKSTPFERTFNWRKVLAQGKSGKIGVYRTEEVT</sequence>
<evidence type="ECO:0008006" key="7">
    <source>
        <dbReference type="Google" id="ProtNLM"/>
    </source>
</evidence>
<reference evidence="6" key="1">
    <citation type="journal article" date="2018" name="Genome Res.">
        <title>The genomic architecture and molecular evolution of ant odorant receptors.</title>
        <authorList>
            <person name="McKenzie S.K."/>
            <person name="Kronauer D.J.C."/>
        </authorList>
    </citation>
    <scope>NUCLEOTIDE SEQUENCE [LARGE SCALE GENOMIC DNA]</scope>
    <source>
        <strain evidence="6">Clonal line C1</strain>
    </source>
</reference>
<proteinExistence type="predicted"/>
<feature type="region of interest" description="Disordered" evidence="5">
    <location>
        <begin position="1"/>
        <end position="25"/>
    </location>
</feature>
<feature type="compositionally biased region" description="Basic and acidic residues" evidence="5">
    <location>
        <begin position="1"/>
        <end position="18"/>
    </location>
</feature>
<protein>
    <recommendedName>
        <fullName evidence="7">WD repeat-containing protein 63</fullName>
    </recommendedName>
</protein>
<dbReference type="InterPro" id="IPR050687">
    <property type="entry name" value="Dynein_IC"/>
</dbReference>
<comment type="subcellular location">
    <subcellularLocation>
        <location evidence="1">Cytoplasm</location>
    </subcellularLocation>
</comment>
<dbReference type="OrthoDB" id="6619788at2759"/>